<reference evidence="1 2" key="1">
    <citation type="submission" date="2019-02" db="EMBL/GenBank/DDBJ databases">
        <title>Deep-cultivation of Planctomycetes and their phenomic and genomic characterization uncovers novel biology.</title>
        <authorList>
            <person name="Wiegand S."/>
            <person name="Jogler M."/>
            <person name="Boedeker C."/>
            <person name="Pinto D."/>
            <person name="Vollmers J."/>
            <person name="Rivas-Marin E."/>
            <person name="Kohn T."/>
            <person name="Peeters S.H."/>
            <person name="Heuer A."/>
            <person name="Rast P."/>
            <person name="Oberbeckmann S."/>
            <person name="Bunk B."/>
            <person name="Jeske O."/>
            <person name="Meyerdierks A."/>
            <person name="Storesund J.E."/>
            <person name="Kallscheuer N."/>
            <person name="Luecker S."/>
            <person name="Lage O.M."/>
            <person name="Pohl T."/>
            <person name="Merkel B.J."/>
            <person name="Hornburger P."/>
            <person name="Mueller R.-W."/>
            <person name="Bruemmer F."/>
            <person name="Labrenz M."/>
            <person name="Spormann A.M."/>
            <person name="Op den Camp H."/>
            <person name="Overmann J."/>
            <person name="Amann R."/>
            <person name="Jetten M.S.M."/>
            <person name="Mascher T."/>
            <person name="Medema M.H."/>
            <person name="Devos D.P."/>
            <person name="Kaster A.-K."/>
            <person name="Ovreas L."/>
            <person name="Rohde M."/>
            <person name="Galperin M.Y."/>
            <person name="Jogler C."/>
        </authorList>
    </citation>
    <scope>NUCLEOTIDE SEQUENCE [LARGE SCALE GENOMIC DNA]</scope>
    <source>
        <strain evidence="1 2">SV_7m_r</strain>
    </source>
</reference>
<accession>A0A517SWT6</accession>
<name>A0A517SWT6_9BACT</name>
<gene>
    <name evidence="1" type="ORF">SV7mr_31330</name>
</gene>
<proteinExistence type="predicted"/>
<dbReference type="RefSeq" id="WP_145273552.1">
    <property type="nucleotide sequence ID" value="NZ_CP036272.1"/>
</dbReference>
<organism evidence="1 2">
    <name type="scientific">Stieleria bergensis</name>
    <dbReference type="NCBI Taxonomy" id="2528025"/>
    <lineage>
        <taxon>Bacteria</taxon>
        <taxon>Pseudomonadati</taxon>
        <taxon>Planctomycetota</taxon>
        <taxon>Planctomycetia</taxon>
        <taxon>Pirellulales</taxon>
        <taxon>Pirellulaceae</taxon>
        <taxon>Stieleria</taxon>
    </lineage>
</organism>
<protein>
    <submittedName>
        <fullName evidence="1">Uncharacterized protein</fullName>
    </submittedName>
</protein>
<dbReference type="Proteomes" id="UP000315003">
    <property type="component" value="Chromosome"/>
</dbReference>
<dbReference type="OrthoDB" id="290218at2"/>
<keyword evidence="2" id="KW-1185">Reference proteome</keyword>
<sequence length="102" mass="11389">MTCTECKFYQPLQSWQRPYLPVNVRFGECRRSPPVASRQPDERDHQYQASFPTVEANDWCGQFAPRAAFGGQRRVDQANAALDTASHQDATDAAVCGLPATK</sequence>
<evidence type="ECO:0000313" key="2">
    <source>
        <dbReference type="Proteomes" id="UP000315003"/>
    </source>
</evidence>
<evidence type="ECO:0000313" key="1">
    <source>
        <dbReference type="EMBL" id="QDT60609.1"/>
    </source>
</evidence>
<dbReference type="AlphaFoldDB" id="A0A517SWT6"/>
<dbReference type="EMBL" id="CP036272">
    <property type="protein sequence ID" value="QDT60609.1"/>
    <property type="molecule type" value="Genomic_DNA"/>
</dbReference>